<keyword evidence="3" id="KW-0274">FAD</keyword>
<comment type="caution">
    <text evidence="5">The sequence shown here is derived from an EMBL/GenBank/DDBJ whole genome shotgun (WGS) entry which is preliminary data.</text>
</comment>
<protein>
    <recommendedName>
        <fullName evidence="4">FAD-binding domain-containing protein</fullName>
    </recommendedName>
</protein>
<dbReference type="InterPro" id="IPR050641">
    <property type="entry name" value="RIFMO-like"/>
</dbReference>
<accession>A0A246DWJ0</accession>
<dbReference type="RefSeq" id="WP_088394130.1">
    <property type="nucleotide sequence ID" value="NZ_MXPU01000007.1"/>
</dbReference>
<evidence type="ECO:0000256" key="2">
    <source>
        <dbReference type="ARBA" id="ARBA00022630"/>
    </source>
</evidence>
<evidence type="ECO:0000313" key="5">
    <source>
        <dbReference type="EMBL" id="OWO94654.1"/>
    </source>
</evidence>
<name>A0A246DWJ0_9HYPH</name>
<organism evidence="5 6">
    <name type="scientific">Rhizobium esperanzae</name>
    <dbReference type="NCBI Taxonomy" id="1967781"/>
    <lineage>
        <taxon>Bacteria</taxon>
        <taxon>Pseudomonadati</taxon>
        <taxon>Pseudomonadota</taxon>
        <taxon>Alphaproteobacteria</taxon>
        <taxon>Hyphomicrobiales</taxon>
        <taxon>Rhizobiaceae</taxon>
        <taxon>Rhizobium/Agrobacterium group</taxon>
        <taxon>Rhizobium</taxon>
    </lineage>
</organism>
<dbReference type="SUPFAM" id="SSF51905">
    <property type="entry name" value="FAD/NAD(P)-binding domain"/>
    <property type="match status" value="1"/>
</dbReference>
<gene>
    <name evidence="5" type="ORF">B5E41_12975</name>
</gene>
<dbReference type="EMBL" id="MXPU01000007">
    <property type="protein sequence ID" value="OWO94654.1"/>
    <property type="molecule type" value="Genomic_DNA"/>
</dbReference>
<sequence length="505" mass="54316">MRDHAVVISGGGPTGLMLAGELALAGVDVAILERRENQEIVGSRAGGLSSRTLEVFDQRGIVDRFLGEGQIAQVTGFAVTRLDISDFPTRHNYGLALRQKHIERILAGWVGELPVTSYRGRELTGFVQDETGVTLELSDGSSLRAGYLVGCDGGRSLVRKVAGIAFPGWDATTSNILAEAEMEEEPPLGVHRTALGMHAFGREEYEIRDGKVIFASEGPINVMVTEQTAGGAGEPTLDDLRQALIAACGTDYGIHGLKWISRFTDMSRQAEVYRKGRVLLAGDAAHVHSPVGGQGLNTGVQDAVNLGWKLAQVVKGISPEALLDTYHAERHPVAARVLRTTMAQVALQRTDDRTEALRNIVLELLGLEEARKKIAAEMSGLGIRYDFGEGHPLLGRRMPDLDLVTADGPLRVFTLLKDARPVLLNLGPRGSLDTGLWSDRVGLVDARYDGPWELPALGAVAAPTAVLIRPDGYVAWVGEGSRNGLDAAMSTWFGAASLIEEKPQR</sequence>
<dbReference type="PANTHER" id="PTHR43004">
    <property type="entry name" value="TRK SYSTEM POTASSIUM UPTAKE PROTEIN"/>
    <property type="match status" value="1"/>
</dbReference>
<dbReference type="NCBIfam" id="NF005303">
    <property type="entry name" value="PRK06834.1"/>
    <property type="match status" value="1"/>
</dbReference>
<evidence type="ECO:0000313" key="6">
    <source>
        <dbReference type="Proteomes" id="UP000197269"/>
    </source>
</evidence>
<dbReference type="Gene3D" id="3.40.30.120">
    <property type="match status" value="1"/>
</dbReference>
<dbReference type="Gene3D" id="3.50.50.60">
    <property type="entry name" value="FAD/NAD(P)-binding domain"/>
    <property type="match status" value="1"/>
</dbReference>
<evidence type="ECO:0000256" key="1">
    <source>
        <dbReference type="ARBA" id="ARBA00001974"/>
    </source>
</evidence>
<dbReference type="InterPro" id="IPR002938">
    <property type="entry name" value="FAD-bd"/>
</dbReference>
<evidence type="ECO:0000256" key="3">
    <source>
        <dbReference type="ARBA" id="ARBA00022827"/>
    </source>
</evidence>
<dbReference type="InterPro" id="IPR036188">
    <property type="entry name" value="FAD/NAD-bd_sf"/>
</dbReference>
<keyword evidence="2" id="KW-0285">Flavoprotein</keyword>
<comment type="cofactor">
    <cofactor evidence="1">
        <name>FAD</name>
        <dbReference type="ChEBI" id="CHEBI:57692"/>
    </cofactor>
</comment>
<dbReference type="Proteomes" id="UP000197269">
    <property type="component" value="Unassembled WGS sequence"/>
</dbReference>
<dbReference type="AlphaFoldDB" id="A0A246DWJ0"/>
<dbReference type="PRINTS" id="PR00420">
    <property type="entry name" value="RNGMNOXGNASE"/>
</dbReference>
<feature type="domain" description="FAD-binding" evidence="4">
    <location>
        <begin position="5"/>
        <end position="340"/>
    </location>
</feature>
<evidence type="ECO:0000259" key="4">
    <source>
        <dbReference type="Pfam" id="PF01494"/>
    </source>
</evidence>
<dbReference type="GO" id="GO:0071949">
    <property type="term" value="F:FAD binding"/>
    <property type="evidence" value="ECO:0007669"/>
    <property type="project" value="InterPro"/>
</dbReference>
<dbReference type="Gene3D" id="3.30.70.2450">
    <property type="match status" value="1"/>
</dbReference>
<dbReference type="Pfam" id="PF01494">
    <property type="entry name" value="FAD_binding_3"/>
    <property type="match status" value="1"/>
</dbReference>
<proteinExistence type="predicted"/>
<dbReference type="Pfam" id="PF21274">
    <property type="entry name" value="Rng_hyd_C"/>
    <property type="match status" value="1"/>
</dbReference>
<dbReference type="PANTHER" id="PTHR43004:SF19">
    <property type="entry name" value="BINDING MONOOXYGENASE, PUTATIVE (JCVI)-RELATED"/>
    <property type="match status" value="1"/>
</dbReference>
<reference evidence="5 6" key="1">
    <citation type="submission" date="2017-03" db="EMBL/GenBank/DDBJ databases">
        <title>Genome of strain Rhizobium sp. CNPSo 668.</title>
        <authorList>
            <person name="Ribeiro R."/>
        </authorList>
    </citation>
    <scope>NUCLEOTIDE SEQUENCE [LARGE SCALE GENOMIC DNA]</scope>
    <source>
        <strain evidence="5 6">CNPSo 668</strain>
    </source>
</reference>
<dbReference type="GO" id="GO:0016709">
    <property type="term" value="F:oxidoreductase activity, acting on paired donors, with incorporation or reduction of molecular oxygen, NAD(P)H as one donor, and incorporation of one atom of oxygen"/>
    <property type="evidence" value="ECO:0007669"/>
    <property type="project" value="UniProtKB-ARBA"/>
</dbReference>